<protein>
    <submittedName>
        <fullName evidence="5">OmpA/MotB/Pal peptidoglycan-associating domain protein</fullName>
    </submittedName>
</protein>
<dbReference type="Proteomes" id="UP000016600">
    <property type="component" value="Unassembled WGS sequence"/>
</dbReference>
<keyword evidence="2" id="KW-0175">Coiled coil</keyword>
<dbReference type="InterPro" id="IPR036737">
    <property type="entry name" value="OmpA-like_sf"/>
</dbReference>
<reference evidence="5 6" key="1">
    <citation type="submission" date="2013-08" db="EMBL/GenBank/DDBJ databases">
        <authorList>
            <person name="Durkin A.S."/>
            <person name="Haft D.R."/>
            <person name="McCorrison J."/>
            <person name="Torralba M."/>
            <person name="Gillis M."/>
            <person name="Haft D.H."/>
            <person name="Methe B."/>
            <person name="Sutton G."/>
            <person name="Nelson K.E."/>
        </authorList>
    </citation>
    <scope>NUCLEOTIDE SEQUENCE [LARGE SCALE GENOMIC DNA]</scope>
    <source>
        <strain evidence="5 6">F0068</strain>
    </source>
</reference>
<evidence type="ECO:0000256" key="1">
    <source>
        <dbReference type="PROSITE-ProRule" id="PRU00473"/>
    </source>
</evidence>
<name>U2LIE8_9BACT</name>
<keyword evidence="3" id="KW-0732">Signal</keyword>
<dbReference type="PANTHER" id="PTHR30329:SF21">
    <property type="entry name" value="LIPOPROTEIN YIAD-RELATED"/>
    <property type="match status" value="1"/>
</dbReference>
<dbReference type="GO" id="GO:0016020">
    <property type="term" value="C:membrane"/>
    <property type="evidence" value="ECO:0007669"/>
    <property type="project" value="UniProtKB-UniRule"/>
</dbReference>
<dbReference type="PROSITE" id="PS51123">
    <property type="entry name" value="OMPA_2"/>
    <property type="match status" value="1"/>
</dbReference>
<feature type="coiled-coil region" evidence="2">
    <location>
        <begin position="232"/>
        <end position="259"/>
    </location>
</feature>
<dbReference type="Pfam" id="PF00691">
    <property type="entry name" value="OmpA"/>
    <property type="match status" value="1"/>
</dbReference>
<dbReference type="PANTHER" id="PTHR30329">
    <property type="entry name" value="STATOR ELEMENT OF FLAGELLAR MOTOR COMPLEX"/>
    <property type="match status" value="1"/>
</dbReference>
<evidence type="ECO:0000256" key="2">
    <source>
        <dbReference type="SAM" id="Coils"/>
    </source>
</evidence>
<sequence>MRKLLIVLAFAGISMSTMAQDADPVQKYSVATNSFWSNWFIQVGADWNAWYSSEEHGLNLNRSPFKKFRSNPGVSVALGKWFTPGIGLRTKLQGIWGKTVTDANNYGNHNSYWVLNEHVLFNVSNMLCGYNPNRVWNFIPFIGGGIGRTMTHNLYATDLSAGILNEFRVCKKVAINFELGWNRLESDIDGIEKTNAHRGWDSHDNNLYAEVGLTFNLGKATWEKTPDVDAIKALSQSQIDALNAQLNDANAENARLKEMLANQKPAEDRTVKEFVTTPISVFFNLDKSVIASQKDLVNVRALAQYAKENNSNLLVTGYADSATGTPKHNQGLSERRANTLADELVKMGISRDNIKTVGKGGVDDLSPISFNRRATVQVTE</sequence>
<dbReference type="EMBL" id="AWET01000004">
    <property type="protein sequence ID" value="ERK04228.1"/>
    <property type="molecule type" value="Genomic_DNA"/>
</dbReference>
<feature type="chain" id="PRO_5004630431" evidence="3">
    <location>
        <begin position="20"/>
        <end position="380"/>
    </location>
</feature>
<gene>
    <name evidence="5" type="ORF">HMPREF1218_1083</name>
</gene>
<dbReference type="Gene3D" id="3.30.1330.60">
    <property type="entry name" value="OmpA-like domain"/>
    <property type="match status" value="1"/>
</dbReference>
<dbReference type="SUPFAM" id="SSF103088">
    <property type="entry name" value="OmpA-like"/>
    <property type="match status" value="1"/>
</dbReference>
<dbReference type="InterPro" id="IPR050330">
    <property type="entry name" value="Bact_OuterMem_StrucFunc"/>
</dbReference>
<dbReference type="InterPro" id="IPR006665">
    <property type="entry name" value="OmpA-like"/>
</dbReference>
<feature type="signal peptide" evidence="3">
    <location>
        <begin position="1"/>
        <end position="19"/>
    </location>
</feature>
<comment type="caution">
    <text evidence="5">The sequence shown here is derived from an EMBL/GenBank/DDBJ whole genome shotgun (WGS) entry which is preliminary data.</text>
</comment>
<dbReference type="RefSeq" id="WP_021582836.1">
    <property type="nucleotide sequence ID" value="NZ_AWET01000004.1"/>
</dbReference>
<evidence type="ECO:0000313" key="5">
    <source>
        <dbReference type="EMBL" id="ERK04228.1"/>
    </source>
</evidence>
<dbReference type="PATRIC" id="fig|1081904.3.peg.111"/>
<keyword evidence="1" id="KW-0472">Membrane</keyword>
<evidence type="ECO:0000256" key="3">
    <source>
        <dbReference type="SAM" id="SignalP"/>
    </source>
</evidence>
<evidence type="ECO:0000313" key="6">
    <source>
        <dbReference type="Proteomes" id="UP000016600"/>
    </source>
</evidence>
<feature type="domain" description="OmpA-like" evidence="4">
    <location>
        <begin position="270"/>
        <end position="380"/>
    </location>
</feature>
<keyword evidence="6" id="KW-1185">Reference proteome</keyword>
<evidence type="ECO:0000259" key="4">
    <source>
        <dbReference type="PROSITE" id="PS51123"/>
    </source>
</evidence>
<organism evidence="5 6">
    <name type="scientific">Hoylesella pleuritidis F0068</name>
    <dbReference type="NCBI Taxonomy" id="1081904"/>
    <lineage>
        <taxon>Bacteria</taxon>
        <taxon>Pseudomonadati</taxon>
        <taxon>Bacteroidota</taxon>
        <taxon>Bacteroidia</taxon>
        <taxon>Bacteroidales</taxon>
        <taxon>Prevotellaceae</taxon>
        <taxon>Hoylesella</taxon>
    </lineage>
</organism>
<accession>U2LIE8</accession>
<dbReference type="CDD" id="cd07185">
    <property type="entry name" value="OmpA_C-like"/>
    <property type="match status" value="1"/>
</dbReference>
<dbReference type="AlphaFoldDB" id="U2LIE8"/>
<proteinExistence type="predicted"/>